<dbReference type="EMBL" id="KZ772684">
    <property type="protein sequence ID" value="PTQ46174.1"/>
    <property type="molecule type" value="Genomic_DNA"/>
</dbReference>
<gene>
    <name evidence="2" type="ORF">MARPO_0012s0115</name>
</gene>
<feature type="region of interest" description="Disordered" evidence="1">
    <location>
        <begin position="1"/>
        <end position="36"/>
    </location>
</feature>
<feature type="compositionally biased region" description="Gly residues" evidence="1">
    <location>
        <begin position="1"/>
        <end position="11"/>
    </location>
</feature>
<feature type="compositionally biased region" description="Polar residues" evidence="1">
    <location>
        <begin position="24"/>
        <end position="36"/>
    </location>
</feature>
<name>A0A2R6XJ83_MARPO</name>
<dbReference type="Proteomes" id="UP000244005">
    <property type="component" value="Unassembled WGS sequence"/>
</dbReference>
<reference evidence="3" key="1">
    <citation type="journal article" date="2017" name="Cell">
        <title>Insights into land plant evolution garnered from the Marchantia polymorpha genome.</title>
        <authorList>
            <person name="Bowman J.L."/>
            <person name="Kohchi T."/>
            <person name="Yamato K.T."/>
            <person name="Jenkins J."/>
            <person name="Shu S."/>
            <person name="Ishizaki K."/>
            <person name="Yamaoka S."/>
            <person name="Nishihama R."/>
            <person name="Nakamura Y."/>
            <person name="Berger F."/>
            <person name="Adam C."/>
            <person name="Aki S.S."/>
            <person name="Althoff F."/>
            <person name="Araki T."/>
            <person name="Arteaga-Vazquez M.A."/>
            <person name="Balasubrmanian S."/>
            <person name="Barry K."/>
            <person name="Bauer D."/>
            <person name="Boehm C.R."/>
            <person name="Briginshaw L."/>
            <person name="Caballero-Perez J."/>
            <person name="Catarino B."/>
            <person name="Chen F."/>
            <person name="Chiyoda S."/>
            <person name="Chovatia M."/>
            <person name="Davies K.M."/>
            <person name="Delmans M."/>
            <person name="Demura T."/>
            <person name="Dierschke T."/>
            <person name="Dolan L."/>
            <person name="Dorantes-Acosta A.E."/>
            <person name="Eklund D.M."/>
            <person name="Florent S.N."/>
            <person name="Flores-Sandoval E."/>
            <person name="Fujiyama A."/>
            <person name="Fukuzawa H."/>
            <person name="Galik B."/>
            <person name="Grimanelli D."/>
            <person name="Grimwood J."/>
            <person name="Grossniklaus U."/>
            <person name="Hamada T."/>
            <person name="Haseloff J."/>
            <person name="Hetherington A.J."/>
            <person name="Higo A."/>
            <person name="Hirakawa Y."/>
            <person name="Hundley H.N."/>
            <person name="Ikeda Y."/>
            <person name="Inoue K."/>
            <person name="Inoue S.I."/>
            <person name="Ishida S."/>
            <person name="Jia Q."/>
            <person name="Kakita M."/>
            <person name="Kanazawa T."/>
            <person name="Kawai Y."/>
            <person name="Kawashima T."/>
            <person name="Kennedy M."/>
            <person name="Kinose K."/>
            <person name="Kinoshita T."/>
            <person name="Kohara Y."/>
            <person name="Koide E."/>
            <person name="Komatsu K."/>
            <person name="Kopischke S."/>
            <person name="Kubo M."/>
            <person name="Kyozuka J."/>
            <person name="Lagercrantz U."/>
            <person name="Lin S.S."/>
            <person name="Lindquist E."/>
            <person name="Lipzen A.M."/>
            <person name="Lu C.W."/>
            <person name="De Luna E."/>
            <person name="Martienssen R.A."/>
            <person name="Minamino N."/>
            <person name="Mizutani M."/>
            <person name="Mizutani M."/>
            <person name="Mochizuki N."/>
            <person name="Monte I."/>
            <person name="Mosher R."/>
            <person name="Nagasaki H."/>
            <person name="Nakagami H."/>
            <person name="Naramoto S."/>
            <person name="Nishitani K."/>
            <person name="Ohtani M."/>
            <person name="Okamoto T."/>
            <person name="Okumura M."/>
            <person name="Phillips J."/>
            <person name="Pollak B."/>
            <person name="Reinders A."/>
            <person name="Rovekamp M."/>
            <person name="Sano R."/>
            <person name="Sawa S."/>
            <person name="Schmid M.W."/>
            <person name="Shirakawa M."/>
            <person name="Solano R."/>
            <person name="Spunde A."/>
            <person name="Suetsugu N."/>
            <person name="Sugano S."/>
            <person name="Sugiyama A."/>
            <person name="Sun R."/>
            <person name="Suzuki Y."/>
            <person name="Takenaka M."/>
            <person name="Takezawa D."/>
            <person name="Tomogane H."/>
            <person name="Tsuzuki M."/>
            <person name="Ueda T."/>
            <person name="Umeda M."/>
            <person name="Ward J.M."/>
            <person name="Watanabe Y."/>
            <person name="Yazaki K."/>
            <person name="Yokoyama R."/>
            <person name="Yoshitake Y."/>
            <person name="Yotsui I."/>
            <person name="Zachgo S."/>
            <person name="Schmutz J."/>
        </authorList>
    </citation>
    <scope>NUCLEOTIDE SEQUENCE [LARGE SCALE GENOMIC DNA]</scope>
    <source>
        <strain evidence="3">Tak-1</strain>
    </source>
</reference>
<evidence type="ECO:0000313" key="3">
    <source>
        <dbReference type="Proteomes" id="UP000244005"/>
    </source>
</evidence>
<sequence length="204" mass="22090">MERAGVGGRQAGRGPRDLSLEIQRLQNSGSRTPGSTDSCYCGSAWTRYRSPTGPYAREPCNEYHVVRANIRKVLQCDGGAGERASERPMVSPPPFFEASSQAGQLVGQRAGHVDEGREETGSCWQRALEPPESGLGRNQRVAEITLRKAHVRGMVSRAGEFSDRQVLLPPVFLPGSNRSGPLLSPCFASLPRTQITDPSTQLAS</sequence>
<evidence type="ECO:0000313" key="2">
    <source>
        <dbReference type="EMBL" id="PTQ46174.1"/>
    </source>
</evidence>
<proteinExistence type="predicted"/>
<dbReference type="AlphaFoldDB" id="A0A2R6XJ83"/>
<keyword evidence="3" id="KW-1185">Reference proteome</keyword>
<evidence type="ECO:0000256" key="1">
    <source>
        <dbReference type="SAM" id="MobiDB-lite"/>
    </source>
</evidence>
<protein>
    <submittedName>
        <fullName evidence="2">Uncharacterized protein</fullName>
    </submittedName>
</protein>
<organism evidence="2 3">
    <name type="scientific">Marchantia polymorpha</name>
    <name type="common">Common liverwort</name>
    <name type="synonym">Marchantia aquatica</name>
    <dbReference type="NCBI Taxonomy" id="3197"/>
    <lineage>
        <taxon>Eukaryota</taxon>
        <taxon>Viridiplantae</taxon>
        <taxon>Streptophyta</taxon>
        <taxon>Embryophyta</taxon>
        <taxon>Marchantiophyta</taxon>
        <taxon>Marchantiopsida</taxon>
        <taxon>Marchantiidae</taxon>
        <taxon>Marchantiales</taxon>
        <taxon>Marchantiaceae</taxon>
        <taxon>Marchantia</taxon>
    </lineage>
</organism>
<accession>A0A2R6XJ83</accession>